<dbReference type="Proteomes" id="UP000886523">
    <property type="component" value="Unassembled WGS sequence"/>
</dbReference>
<dbReference type="AlphaFoldDB" id="A0A9P6AM43"/>
<proteinExistence type="predicted"/>
<comment type="caution">
    <text evidence="1">The sequence shown here is derived from an EMBL/GenBank/DDBJ whole genome shotgun (WGS) entry which is preliminary data.</text>
</comment>
<sequence>MLLRSVPWHCPWDRRCDYESEKGSADYGGEESEPGVSQWLKDIGLLDETVGHRVD</sequence>
<keyword evidence="2" id="KW-1185">Reference proteome</keyword>
<reference evidence="1" key="1">
    <citation type="journal article" date="2020" name="Nat. Commun.">
        <title>Large-scale genome sequencing of mycorrhizal fungi provides insights into the early evolution of symbiotic traits.</title>
        <authorList>
            <person name="Miyauchi S."/>
            <person name="Kiss E."/>
            <person name="Kuo A."/>
            <person name="Drula E."/>
            <person name="Kohler A."/>
            <person name="Sanchez-Garcia M."/>
            <person name="Morin E."/>
            <person name="Andreopoulos B."/>
            <person name="Barry K.W."/>
            <person name="Bonito G."/>
            <person name="Buee M."/>
            <person name="Carver A."/>
            <person name="Chen C."/>
            <person name="Cichocki N."/>
            <person name="Clum A."/>
            <person name="Culley D."/>
            <person name="Crous P.W."/>
            <person name="Fauchery L."/>
            <person name="Girlanda M."/>
            <person name="Hayes R.D."/>
            <person name="Keri Z."/>
            <person name="LaButti K."/>
            <person name="Lipzen A."/>
            <person name="Lombard V."/>
            <person name="Magnuson J."/>
            <person name="Maillard F."/>
            <person name="Murat C."/>
            <person name="Nolan M."/>
            <person name="Ohm R.A."/>
            <person name="Pangilinan J."/>
            <person name="Pereira M.F."/>
            <person name="Perotto S."/>
            <person name="Peter M."/>
            <person name="Pfister S."/>
            <person name="Riley R."/>
            <person name="Sitrit Y."/>
            <person name="Stielow J.B."/>
            <person name="Szollosi G."/>
            <person name="Zifcakova L."/>
            <person name="Stursova M."/>
            <person name="Spatafora J.W."/>
            <person name="Tedersoo L."/>
            <person name="Vaario L.M."/>
            <person name="Yamada A."/>
            <person name="Yan M."/>
            <person name="Wang P."/>
            <person name="Xu J."/>
            <person name="Bruns T."/>
            <person name="Baldrian P."/>
            <person name="Vilgalys R."/>
            <person name="Dunand C."/>
            <person name="Henrissat B."/>
            <person name="Grigoriev I.V."/>
            <person name="Hibbett D."/>
            <person name="Nagy L.G."/>
            <person name="Martin F.M."/>
        </authorList>
    </citation>
    <scope>NUCLEOTIDE SEQUENCE</scope>
    <source>
        <strain evidence="1">UP504</strain>
    </source>
</reference>
<evidence type="ECO:0000313" key="1">
    <source>
        <dbReference type="EMBL" id="KAF9507914.1"/>
    </source>
</evidence>
<dbReference type="EMBL" id="MU129069">
    <property type="protein sequence ID" value="KAF9507914.1"/>
    <property type="molecule type" value="Genomic_DNA"/>
</dbReference>
<protein>
    <submittedName>
        <fullName evidence="1">Uncharacterized protein</fullName>
    </submittedName>
</protein>
<organism evidence="1 2">
    <name type="scientific">Hydnum rufescens UP504</name>
    <dbReference type="NCBI Taxonomy" id="1448309"/>
    <lineage>
        <taxon>Eukaryota</taxon>
        <taxon>Fungi</taxon>
        <taxon>Dikarya</taxon>
        <taxon>Basidiomycota</taxon>
        <taxon>Agaricomycotina</taxon>
        <taxon>Agaricomycetes</taxon>
        <taxon>Cantharellales</taxon>
        <taxon>Hydnaceae</taxon>
        <taxon>Hydnum</taxon>
    </lineage>
</organism>
<evidence type="ECO:0000313" key="2">
    <source>
        <dbReference type="Proteomes" id="UP000886523"/>
    </source>
</evidence>
<accession>A0A9P6AM43</accession>
<name>A0A9P6AM43_9AGAM</name>
<gene>
    <name evidence="1" type="ORF">BS47DRAFT_1350945</name>
</gene>